<dbReference type="InterPro" id="IPR036054">
    <property type="entry name" value="BTG-like_sf"/>
</dbReference>
<evidence type="ECO:0000313" key="1">
    <source>
        <dbReference type="EMBL" id="EFO27366.1"/>
    </source>
</evidence>
<reference evidence="1" key="1">
    <citation type="submission" date="2012-04" db="EMBL/GenBank/DDBJ databases">
        <title>The Genome Sequence of Loa loa.</title>
        <authorList>
            <consortium name="The Broad Institute Genome Sequencing Platform"/>
            <consortium name="Broad Institute Genome Sequencing Center for Infectious Disease"/>
            <person name="Nutman T.B."/>
            <person name="Fink D.L."/>
            <person name="Russ C."/>
            <person name="Young S."/>
            <person name="Zeng Q."/>
            <person name="Gargeya S."/>
            <person name="Alvarado L."/>
            <person name="Berlin A."/>
            <person name="Chapman S.B."/>
            <person name="Chen Z."/>
            <person name="Freedman E."/>
            <person name="Gellesch M."/>
            <person name="Goldberg J."/>
            <person name="Griggs A."/>
            <person name="Gujja S."/>
            <person name="Heilman E.R."/>
            <person name="Heiman D."/>
            <person name="Howarth C."/>
            <person name="Mehta T."/>
            <person name="Neiman D."/>
            <person name="Pearson M."/>
            <person name="Roberts A."/>
            <person name="Saif S."/>
            <person name="Shea T."/>
            <person name="Shenoy N."/>
            <person name="Sisk P."/>
            <person name="Stolte C."/>
            <person name="Sykes S."/>
            <person name="White J."/>
            <person name="Yandava C."/>
            <person name="Haas B."/>
            <person name="Henn M.R."/>
            <person name="Nusbaum C."/>
            <person name="Birren B."/>
        </authorList>
    </citation>
    <scope>NUCLEOTIDE SEQUENCE [LARGE SCALE GENOMIC DNA]</scope>
</reference>
<dbReference type="OrthoDB" id="71672at2759"/>
<dbReference type="RefSeq" id="XP_003136697.1">
    <property type="nucleotide sequence ID" value="XM_003136649.1"/>
</dbReference>
<dbReference type="AlphaFoldDB" id="A0A1S0UA56"/>
<gene>
    <name evidence="1" type="ORF">LOAG_01109</name>
</gene>
<dbReference type="EMBL" id="JH712076">
    <property type="protein sequence ID" value="EFO27366.1"/>
    <property type="molecule type" value="Genomic_DNA"/>
</dbReference>
<protein>
    <submittedName>
        <fullName evidence="1">Uncharacterized protein</fullName>
    </submittedName>
</protein>
<dbReference type="Gene3D" id="3.90.640.90">
    <property type="entry name" value="Anti-proliferative protein, N-terminal domain"/>
    <property type="match status" value="1"/>
</dbReference>
<proteinExistence type="predicted"/>
<dbReference type="InParanoid" id="A0A1S0UA56"/>
<dbReference type="KEGG" id="loa:LOAG_01109"/>
<sequence length="136" mass="15862">MVIKEDKSKIYKEETNRKNSEILTREMILDINVNGKLAVAIVEASSIIKMTLQQISALLPNAVQLHINEGMVSYSFRNNVICLYRSDGNMYHFHRRAYHTHLRPPITIIMDHGNRKIFKVTLFSMNRYYLFTADIS</sequence>
<accession>A0A1S0UA56</accession>
<dbReference type="CTD" id="9938486"/>
<dbReference type="GeneID" id="9938486"/>
<organism evidence="1">
    <name type="scientific">Loa loa</name>
    <name type="common">Eye worm</name>
    <name type="synonym">Filaria loa</name>
    <dbReference type="NCBI Taxonomy" id="7209"/>
    <lineage>
        <taxon>Eukaryota</taxon>
        <taxon>Metazoa</taxon>
        <taxon>Ecdysozoa</taxon>
        <taxon>Nematoda</taxon>
        <taxon>Chromadorea</taxon>
        <taxon>Rhabditida</taxon>
        <taxon>Spirurina</taxon>
        <taxon>Spiruromorpha</taxon>
        <taxon>Filarioidea</taxon>
        <taxon>Onchocercidae</taxon>
        <taxon>Loa</taxon>
    </lineage>
</organism>
<name>A0A1S0UA56_LOALO</name>
<dbReference type="OMA" id="RAYHTHL"/>